<feature type="region of interest" description="Disordered" evidence="1">
    <location>
        <begin position="11"/>
        <end position="80"/>
    </location>
</feature>
<dbReference type="Proteomes" id="UP000078542">
    <property type="component" value="Unassembled WGS sequence"/>
</dbReference>
<feature type="compositionally biased region" description="Basic and acidic residues" evidence="1">
    <location>
        <begin position="34"/>
        <end position="57"/>
    </location>
</feature>
<gene>
    <name evidence="2" type="ORF">ALC62_03522</name>
</gene>
<dbReference type="AlphaFoldDB" id="A0A151ILM4"/>
<accession>A0A151ILM4</accession>
<sequence length="80" mass="8880">MLRCVDAAWWRRSQVRRDGSTNSRGHSTCDDATAEGKRGERDGDKKKSSEKPTDDQRGTGQHDGAWNALSSDTRDSRLSA</sequence>
<name>A0A151ILM4_9HYME</name>
<dbReference type="EMBL" id="KQ977121">
    <property type="protein sequence ID" value="KYN05531.1"/>
    <property type="molecule type" value="Genomic_DNA"/>
</dbReference>
<proteinExistence type="predicted"/>
<organism evidence="2 3">
    <name type="scientific">Cyphomyrmex costatus</name>
    <dbReference type="NCBI Taxonomy" id="456900"/>
    <lineage>
        <taxon>Eukaryota</taxon>
        <taxon>Metazoa</taxon>
        <taxon>Ecdysozoa</taxon>
        <taxon>Arthropoda</taxon>
        <taxon>Hexapoda</taxon>
        <taxon>Insecta</taxon>
        <taxon>Pterygota</taxon>
        <taxon>Neoptera</taxon>
        <taxon>Endopterygota</taxon>
        <taxon>Hymenoptera</taxon>
        <taxon>Apocrita</taxon>
        <taxon>Aculeata</taxon>
        <taxon>Formicoidea</taxon>
        <taxon>Formicidae</taxon>
        <taxon>Myrmicinae</taxon>
        <taxon>Cyphomyrmex</taxon>
    </lineage>
</organism>
<reference evidence="2 3" key="1">
    <citation type="submission" date="2016-03" db="EMBL/GenBank/DDBJ databases">
        <title>Cyphomyrmex costatus WGS genome.</title>
        <authorList>
            <person name="Nygaard S."/>
            <person name="Hu H."/>
            <person name="Boomsma J."/>
            <person name="Zhang G."/>
        </authorList>
    </citation>
    <scope>NUCLEOTIDE SEQUENCE [LARGE SCALE GENOMIC DNA]</scope>
    <source>
        <strain evidence="2">MS0001</strain>
        <tissue evidence="2">Whole body</tissue>
    </source>
</reference>
<keyword evidence="3" id="KW-1185">Reference proteome</keyword>
<evidence type="ECO:0000313" key="3">
    <source>
        <dbReference type="Proteomes" id="UP000078542"/>
    </source>
</evidence>
<evidence type="ECO:0000313" key="2">
    <source>
        <dbReference type="EMBL" id="KYN05531.1"/>
    </source>
</evidence>
<evidence type="ECO:0000256" key="1">
    <source>
        <dbReference type="SAM" id="MobiDB-lite"/>
    </source>
</evidence>
<protein>
    <submittedName>
        <fullName evidence="2">Uncharacterized protein</fullName>
    </submittedName>
</protein>